<sequence>MQCQTPDRNNSSSSSAKHGESDYEGVVKVDEGFNGADLLNVYTEYGMSVIRTQFDYVKYEPCMKYGVVGSVVLAI</sequence>
<feature type="region of interest" description="Disordered" evidence="1">
    <location>
        <begin position="1"/>
        <end position="23"/>
    </location>
</feature>
<organism evidence="2 3">
    <name type="scientific">Artemisia annua</name>
    <name type="common">Sweet wormwood</name>
    <dbReference type="NCBI Taxonomy" id="35608"/>
    <lineage>
        <taxon>Eukaryota</taxon>
        <taxon>Viridiplantae</taxon>
        <taxon>Streptophyta</taxon>
        <taxon>Embryophyta</taxon>
        <taxon>Tracheophyta</taxon>
        <taxon>Spermatophyta</taxon>
        <taxon>Magnoliopsida</taxon>
        <taxon>eudicotyledons</taxon>
        <taxon>Gunneridae</taxon>
        <taxon>Pentapetalae</taxon>
        <taxon>asterids</taxon>
        <taxon>campanulids</taxon>
        <taxon>Asterales</taxon>
        <taxon>Asteraceae</taxon>
        <taxon>Asteroideae</taxon>
        <taxon>Anthemideae</taxon>
        <taxon>Artemisiinae</taxon>
        <taxon>Artemisia</taxon>
    </lineage>
</organism>
<dbReference type="OrthoDB" id="9443236at2759"/>
<gene>
    <name evidence="2" type="ORF">CTI12_AA124220</name>
</gene>
<dbReference type="STRING" id="35608.A0A2U1PQM3"/>
<dbReference type="EMBL" id="PKPP01000853">
    <property type="protein sequence ID" value="PWA88050.1"/>
    <property type="molecule type" value="Genomic_DNA"/>
</dbReference>
<dbReference type="AlphaFoldDB" id="A0A2U1PQM3"/>
<dbReference type="Proteomes" id="UP000245207">
    <property type="component" value="Unassembled WGS sequence"/>
</dbReference>
<evidence type="ECO:0000313" key="2">
    <source>
        <dbReference type="EMBL" id="PWA88050.1"/>
    </source>
</evidence>
<accession>A0A2U1PQM3</accession>
<comment type="caution">
    <text evidence="2">The sequence shown here is derived from an EMBL/GenBank/DDBJ whole genome shotgun (WGS) entry which is preliminary data.</text>
</comment>
<evidence type="ECO:0000313" key="3">
    <source>
        <dbReference type="Proteomes" id="UP000245207"/>
    </source>
</evidence>
<keyword evidence="3" id="KW-1185">Reference proteome</keyword>
<protein>
    <submittedName>
        <fullName evidence="2">Uncharacterized protein</fullName>
    </submittedName>
</protein>
<feature type="compositionally biased region" description="Polar residues" evidence="1">
    <location>
        <begin position="1"/>
        <end position="16"/>
    </location>
</feature>
<evidence type="ECO:0000256" key="1">
    <source>
        <dbReference type="SAM" id="MobiDB-lite"/>
    </source>
</evidence>
<proteinExistence type="predicted"/>
<name>A0A2U1PQM3_ARTAN</name>
<reference evidence="2 3" key="1">
    <citation type="journal article" date="2018" name="Mol. Plant">
        <title>The genome of Artemisia annua provides insight into the evolution of Asteraceae family and artemisinin biosynthesis.</title>
        <authorList>
            <person name="Shen Q."/>
            <person name="Zhang L."/>
            <person name="Liao Z."/>
            <person name="Wang S."/>
            <person name="Yan T."/>
            <person name="Shi P."/>
            <person name="Liu M."/>
            <person name="Fu X."/>
            <person name="Pan Q."/>
            <person name="Wang Y."/>
            <person name="Lv Z."/>
            <person name="Lu X."/>
            <person name="Zhang F."/>
            <person name="Jiang W."/>
            <person name="Ma Y."/>
            <person name="Chen M."/>
            <person name="Hao X."/>
            <person name="Li L."/>
            <person name="Tang Y."/>
            <person name="Lv G."/>
            <person name="Zhou Y."/>
            <person name="Sun X."/>
            <person name="Brodelius P.E."/>
            <person name="Rose J.K.C."/>
            <person name="Tang K."/>
        </authorList>
    </citation>
    <scope>NUCLEOTIDE SEQUENCE [LARGE SCALE GENOMIC DNA]</scope>
    <source>
        <strain evidence="3">cv. Huhao1</strain>
        <tissue evidence="2">Leaf</tissue>
    </source>
</reference>